<dbReference type="PROSITE" id="PS00764">
    <property type="entry name" value="ENDONUCLEASE_III_1"/>
    <property type="match status" value="1"/>
</dbReference>
<reference evidence="14 15" key="1">
    <citation type="journal article" date="2015" name="Nature">
        <title>rRNA introns, odd ribosomes, and small enigmatic genomes across a large radiation of phyla.</title>
        <authorList>
            <person name="Brown C.T."/>
            <person name="Hug L.A."/>
            <person name="Thomas B.C."/>
            <person name="Sharon I."/>
            <person name="Castelle C.J."/>
            <person name="Singh A."/>
            <person name="Wilkins M.J."/>
            <person name="Williams K.H."/>
            <person name="Banfield J.F."/>
        </authorList>
    </citation>
    <scope>NUCLEOTIDE SEQUENCE [LARGE SCALE GENOMIC DNA]</scope>
</reference>
<gene>
    <name evidence="12" type="primary">nth</name>
    <name evidence="14" type="ORF">UV73_C0002G0078</name>
</gene>
<dbReference type="PROSITE" id="PS01155">
    <property type="entry name" value="ENDONUCLEASE_III_2"/>
    <property type="match status" value="1"/>
</dbReference>
<dbReference type="CDD" id="cd00056">
    <property type="entry name" value="ENDO3c"/>
    <property type="match status" value="1"/>
</dbReference>
<keyword evidence="10 12" id="KW-0456">Lyase</keyword>
<feature type="binding site" evidence="12">
    <location>
        <position position="189"/>
    </location>
    <ligand>
        <name>[4Fe-4S] cluster</name>
        <dbReference type="ChEBI" id="CHEBI:49883"/>
    </ligand>
</feature>
<dbReference type="GO" id="GO:0046872">
    <property type="term" value="F:metal ion binding"/>
    <property type="evidence" value="ECO:0007669"/>
    <property type="project" value="UniProtKB-KW"/>
</dbReference>
<comment type="function">
    <text evidence="12">DNA repair enzyme that has both DNA N-glycosylase activity and AP-lyase activity. The DNA N-glycosylase activity releases various damaged pyrimidines from DNA by cleaving the N-glycosidic bond, leaving an AP (apurinic/apyrimidinic) site. The AP-lyase activity cleaves the phosphodiester bond 3' to the AP site by a beta-elimination, leaving a 3'-terminal unsaturated sugar and a product with a terminal 5'-phosphate.</text>
</comment>
<keyword evidence="3 12" id="KW-0479">Metal-binding</keyword>
<evidence type="ECO:0000313" key="14">
    <source>
        <dbReference type="EMBL" id="KKS98364.1"/>
    </source>
</evidence>
<dbReference type="InterPro" id="IPR004035">
    <property type="entry name" value="Endouclease-III_FeS-bd_BS"/>
</dbReference>
<feature type="binding site" evidence="12">
    <location>
        <position position="205"/>
    </location>
    <ligand>
        <name>[4Fe-4S] cluster</name>
        <dbReference type="ChEBI" id="CHEBI:49883"/>
    </ligand>
</feature>
<comment type="caution">
    <text evidence="14">The sequence shown here is derived from an EMBL/GenBank/DDBJ whole genome shotgun (WGS) entry which is preliminary data.</text>
</comment>
<keyword evidence="14" id="KW-0255">Endonuclease</keyword>
<organism evidence="14 15">
    <name type="scientific">Candidatus Gottesmanbacteria bacterium GW2011_GWA2_43_14</name>
    <dbReference type="NCBI Taxonomy" id="1618443"/>
    <lineage>
        <taxon>Bacteria</taxon>
        <taxon>Candidatus Gottesmaniibacteriota</taxon>
    </lineage>
</organism>
<evidence type="ECO:0000256" key="9">
    <source>
        <dbReference type="ARBA" id="ARBA00023204"/>
    </source>
</evidence>
<dbReference type="STRING" id="1618443.UV73_C0002G0078"/>
<evidence type="ECO:0000256" key="7">
    <source>
        <dbReference type="ARBA" id="ARBA00023014"/>
    </source>
</evidence>
<keyword evidence="6 12" id="KW-0408">Iron</keyword>
<keyword evidence="2 12" id="KW-0004">4Fe-4S</keyword>
<keyword evidence="5 12" id="KW-0378">Hydrolase</keyword>
<dbReference type="EMBL" id="LCFP01000002">
    <property type="protein sequence ID" value="KKS98364.1"/>
    <property type="molecule type" value="Genomic_DNA"/>
</dbReference>
<dbReference type="Pfam" id="PF10576">
    <property type="entry name" value="EndIII_4Fe-2S"/>
    <property type="match status" value="1"/>
</dbReference>
<dbReference type="Gene3D" id="1.10.1670.10">
    <property type="entry name" value="Helix-hairpin-Helix base-excision DNA repair enzymes (C-terminal)"/>
    <property type="match status" value="1"/>
</dbReference>
<dbReference type="SMART" id="SM00525">
    <property type="entry name" value="FES"/>
    <property type="match status" value="1"/>
</dbReference>
<evidence type="ECO:0000256" key="5">
    <source>
        <dbReference type="ARBA" id="ARBA00022801"/>
    </source>
</evidence>
<keyword evidence="8 12" id="KW-0238">DNA-binding</keyword>
<proteinExistence type="inferred from homology"/>
<dbReference type="SUPFAM" id="SSF48150">
    <property type="entry name" value="DNA-glycosylase"/>
    <property type="match status" value="1"/>
</dbReference>
<dbReference type="HAMAP" id="MF_00942">
    <property type="entry name" value="Nth"/>
    <property type="match status" value="1"/>
</dbReference>
<feature type="domain" description="HhH-GPD" evidence="13">
    <location>
        <begin position="39"/>
        <end position="187"/>
    </location>
</feature>
<dbReference type="InterPro" id="IPR003265">
    <property type="entry name" value="HhH-GPD_domain"/>
</dbReference>
<evidence type="ECO:0000256" key="4">
    <source>
        <dbReference type="ARBA" id="ARBA00022763"/>
    </source>
</evidence>
<comment type="similarity">
    <text evidence="1 12">Belongs to the Nth/MutY family.</text>
</comment>
<keyword evidence="14" id="KW-0540">Nuclease</keyword>
<dbReference type="PATRIC" id="fig|1618443.3.peg.353"/>
<feature type="binding site" evidence="12">
    <location>
        <position position="196"/>
    </location>
    <ligand>
        <name>[4Fe-4S] cluster</name>
        <dbReference type="ChEBI" id="CHEBI:49883"/>
    </ligand>
</feature>
<accession>A0A0G1DL37</accession>
<dbReference type="AlphaFoldDB" id="A0A0G1DL37"/>
<dbReference type="InterPro" id="IPR004036">
    <property type="entry name" value="Endonuclease-III-like_CS2"/>
</dbReference>
<dbReference type="EC" id="4.2.99.18" evidence="12"/>
<keyword evidence="11 12" id="KW-0326">Glycosidase</keyword>
<name>A0A0G1DL37_9BACT</name>
<keyword evidence="4 12" id="KW-0227">DNA damage</keyword>
<dbReference type="Pfam" id="PF00633">
    <property type="entry name" value="HHH"/>
    <property type="match status" value="1"/>
</dbReference>
<dbReference type="PANTHER" id="PTHR10359">
    <property type="entry name" value="A/G-SPECIFIC ADENINE GLYCOSYLASE/ENDONUCLEASE III"/>
    <property type="match status" value="1"/>
</dbReference>
<keyword evidence="9 12" id="KW-0234">DNA repair</keyword>
<keyword evidence="7 12" id="KW-0411">Iron-sulfur</keyword>
<evidence type="ECO:0000256" key="11">
    <source>
        <dbReference type="ARBA" id="ARBA00023295"/>
    </source>
</evidence>
<dbReference type="PANTHER" id="PTHR10359:SF18">
    <property type="entry name" value="ENDONUCLEASE III"/>
    <property type="match status" value="1"/>
</dbReference>
<feature type="binding site" evidence="12">
    <location>
        <position position="199"/>
    </location>
    <ligand>
        <name>[4Fe-4S] cluster</name>
        <dbReference type="ChEBI" id="CHEBI:49883"/>
    </ligand>
</feature>
<evidence type="ECO:0000259" key="13">
    <source>
        <dbReference type="SMART" id="SM00478"/>
    </source>
</evidence>
<dbReference type="InterPro" id="IPR023170">
    <property type="entry name" value="HhH_base_excis_C"/>
</dbReference>
<dbReference type="GO" id="GO:0003677">
    <property type="term" value="F:DNA binding"/>
    <property type="evidence" value="ECO:0007669"/>
    <property type="project" value="UniProtKB-UniRule"/>
</dbReference>
<dbReference type="Pfam" id="PF00730">
    <property type="entry name" value="HhH-GPD"/>
    <property type="match status" value="1"/>
</dbReference>
<dbReference type="FunFam" id="1.10.340.30:FF:000001">
    <property type="entry name" value="Endonuclease III"/>
    <property type="match status" value="1"/>
</dbReference>
<dbReference type="InterPro" id="IPR005759">
    <property type="entry name" value="Nth"/>
</dbReference>
<comment type="catalytic activity">
    <reaction evidence="12">
        <text>2'-deoxyribonucleotide-(2'-deoxyribose 5'-phosphate)-2'-deoxyribonucleotide-DNA = a 3'-end 2'-deoxyribonucleotide-(2,3-dehydro-2,3-deoxyribose 5'-phosphate)-DNA + a 5'-end 5'-phospho-2'-deoxyribonucleoside-DNA + H(+)</text>
        <dbReference type="Rhea" id="RHEA:66592"/>
        <dbReference type="Rhea" id="RHEA-COMP:13180"/>
        <dbReference type="Rhea" id="RHEA-COMP:16897"/>
        <dbReference type="Rhea" id="RHEA-COMP:17067"/>
        <dbReference type="ChEBI" id="CHEBI:15378"/>
        <dbReference type="ChEBI" id="CHEBI:136412"/>
        <dbReference type="ChEBI" id="CHEBI:157695"/>
        <dbReference type="ChEBI" id="CHEBI:167181"/>
        <dbReference type="EC" id="4.2.99.18"/>
    </reaction>
</comment>
<dbReference type="SMART" id="SM00478">
    <property type="entry name" value="ENDO3c"/>
    <property type="match status" value="1"/>
</dbReference>
<dbReference type="InterPro" id="IPR003651">
    <property type="entry name" value="Endonuclease3_FeS-loop_motif"/>
</dbReference>
<dbReference type="GO" id="GO:0140078">
    <property type="term" value="F:class I DNA-(apurinic or apyrimidinic site) endonuclease activity"/>
    <property type="evidence" value="ECO:0007669"/>
    <property type="project" value="UniProtKB-EC"/>
</dbReference>
<protein>
    <recommendedName>
        <fullName evidence="12">Endonuclease III</fullName>
        <ecNumber evidence="12">4.2.99.18</ecNumber>
    </recommendedName>
    <alternativeName>
        <fullName evidence="12">DNA-(apurinic or apyrimidinic site) lyase</fullName>
    </alternativeName>
</protein>
<dbReference type="InterPro" id="IPR000445">
    <property type="entry name" value="HhH_motif"/>
</dbReference>
<evidence type="ECO:0000256" key="6">
    <source>
        <dbReference type="ARBA" id="ARBA00023004"/>
    </source>
</evidence>
<dbReference type="Gene3D" id="1.10.340.30">
    <property type="entry name" value="Hypothetical protein, domain 2"/>
    <property type="match status" value="1"/>
</dbReference>
<sequence length="216" mass="24593">MPDKITSQKVITLLNIHYPNAKIVLNYSDNWELLVAVILSAQCTDKIVNKITEKLFRKYSSLNDYVNADPAEFAQDIKSAGFYNAKSKNILAAANLIKTNYQGRVPDSMEQLLKIPGVARKTANIILGNAFNISEGITVDTHVRRLSQRLGLTKNEDPVKIEQDLMDQFDQKDWFKLTYLLIDHGRQICDARKPKCDQCFLNKVCPSAFRFPHFAK</sequence>
<dbReference type="GO" id="GO:0019104">
    <property type="term" value="F:DNA N-glycosylase activity"/>
    <property type="evidence" value="ECO:0007669"/>
    <property type="project" value="UniProtKB-UniRule"/>
</dbReference>
<evidence type="ECO:0000256" key="8">
    <source>
        <dbReference type="ARBA" id="ARBA00023125"/>
    </source>
</evidence>
<dbReference type="PIRSF" id="PIRSF001435">
    <property type="entry name" value="Nth"/>
    <property type="match status" value="1"/>
</dbReference>
<dbReference type="GO" id="GO:0051539">
    <property type="term" value="F:4 iron, 4 sulfur cluster binding"/>
    <property type="evidence" value="ECO:0007669"/>
    <property type="project" value="UniProtKB-UniRule"/>
</dbReference>
<evidence type="ECO:0000256" key="2">
    <source>
        <dbReference type="ARBA" id="ARBA00022485"/>
    </source>
</evidence>
<evidence type="ECO:0000256" key="3">
    <source>
        <dbReference type="ARBA" id="ARBA00022723"/>
    </source>
</evidence>
<dbReference type="InterPro" id="IPR011257">
    <property type="entry name" value="DNA_glycosylase"/>
</dbReference>
<dbReference type="GO" id="GO:0006285">
    <property type="term" value="P:base-excision repair, AP site formation"/>
    <property type="evidence" value="ECO:0007669"/>
    <property type="project" value="TreeGrafter"/>
</dbReference>
<evidence type="ECO:0000313" key="15">
    <source>
        <dbReference type="Proteomes" id="UP000034894"/>
    </source>
</evidence>
<evidence type="ECO:0000256" key="1">
    <source>
        <dbReference type="ARBA" id="ARBA00008343"/>
    </source>
</evidence>
<dbReference type="Proteomes" id="UP000034894">
    <property type="component" value="Unassembled WGS sequence"/>
</dbReference>
<evidence type="ECO:0000256" key="10">
    <source>
        <dbReference type="ARBA" id="ARBA00023239"/>
    </source>
</evidence>
<comment type="cofactor">
    <cofactor evidence="12">
        <name>[4Fe-4S] cluster</name>
        <dbReference type="ChEBI" id="CHEBI:49883"/>
    </cofactor>
    <text evidence="12">Binds 1 [4Fe-4S] cluster.</text>
</comment>
<dbReference type="NCBIfam" id="TIGR01083">
    <property type="entry name" value="nth"/>
    <property type="match status" value="1"/>
</dbReference>
<dbReference type="FunFam" id="1.10.1670.10:FF:000001">
    <property type="entry name" value="Endonuclease III"/>
    <property type="match status" value="1"/>
</dbReference>
<evidence type="ECO:0000256" key="12">
    <source>
        <dbReference type="HAMAP-Rule" id="MF_00942"/>
    </source>
</evidence>